<name>K8NYJ4_9BRAD</name>
<keyword evidence="1" id="KW-0238">DNA-binding</keyword>
<comment type="caution">
    <text evidence="4">The sequence shown here is derived from an EMBL/GenBank/DDBJ whole genome shotgun (WGS) entry which is preliminary data.</text>
</comment>
<organism evidence="4 5">
    <name type="scientific">Afipia broomeae ATCC 49717</name>
    <dbReference type="NCBI Taxonomy" id="883078"/>
    <lineage>
        <taxon>Bacteria</taxon>
        <taxon>Pseudomonadati</taxon>
        <taxon>Pseudomonadota</taxon>
        <taxon>Alphaproteobacteria</taxon>
        <taxon>Hyphomicrobiales</taxon>
        <taxon>Nitrobacteraceae</taxon>
        <taxon>Afipia</taxon>
    </lineage>
</organism>
<dbReference type="GO" id="GO:0003677">
    <property type="term" value="F:DNA binding"/>
    <property type="evidence" value="ECO:0007669"/>
    <property type="project" value="UniProtKB-KW"/>
</dbReference>
<dbReference type="PANTHER" id="PTHR30461:SF2">
    <property type="entry name" value="SERINE RECOMBINASE PINE-RELATED"/>
    <property type="match status" value="1"/>
</dbReference>
<dbReference type="Pfam" id="PF00239">
    <property type="entry name" value="Resolvase"/>
    <property type="match status" value="1"/>
</dbReference>
<dbReference type="eggNOG" id="COG1961">
    <property type="taxonomic scope" value="Bacteria"/>
</dbReference>
<dbReference type="PROSITE" id="PS51736">
    <property type="entry name" value="RECOMBINASES_3"/>
    <property type="match status" value="1"/>
</dbReference>
<dbReference type="Gene3D" id="3.40.50.1390">
    <property type="entry name" value="Resolvase, N-terminal catalytic domain"/>
    <property type="match status" value="1"/>
</dbReference>
<dbReference type="EMBL" id="AGWX01000005">
    <property type="protein sequence ID" value="EKS34241.1"/>
    <property type="molecule type" value="Genomic_DNA"/>
</dbReference>
<evidence type="ECO:0000256" key="1">
    <source>
        <dbReference type="ARBA" id="ARBA00023125"/>
    </source>
</evidence>
<proteinExistence type="predicted"/>
<dbReference type="RefSeq" id="WP_006022850.1">
    <property type="nucleotide sequence ID" value="NZ_KB375284.1"/>
</dbReference>
<accession>K8NYJ4</accession>
<keyword evidence="5" id="KW-1185">Reference proteome</keyword>
<dbReference type="InterPro" id="IPR050639">
    <property type="entry name" value="SSR_resolvase"/>
</dbReference>
<evidence type="ECO:0000259" key="3">
    <source>
        <dbReference type="PROSITE" id="PS51736"/>
    </source>
</evidence>
<dbReference type="CDD" id="cd00338">
    <property type="entry name" value="Ser_Recombinase"/>
    <property type="match status" value="1"/>
</dbReference>
<evidence type="ECO:0000313" key="5">
    <source>
        <dbReference type="Proteomes" id="UP000001096"/>
    </source>
</evidence>
<protein>
    <recommendedName>
        <fullName evidence="3">Resolvase/invertase-type recombinase catalytic domain-containing protein</fullName>
    </recommendedName>
</protein>
<dbReference type="SUPFAM" id="SSF53041">
    <property type="entry name" value="Resolvase-like"/>
    <property type="match status" value="1"/>
</dbReference>
<dbReference type="Proteomes" id="UP000001096">
    <property type="component" value="Unassembled WGS sequence"/>
</dbReference>
<dbReference type="InterPro" id="IPR036162">
    <property type="entry name" value="Resolvase-like_N_sf"/>
</dbReference>
<feature type="domain" description="Resolvase/invertase-type recombinase catalytic" evidence="3">
    <location>
        <begin position="4"/>
        <end position="144"/>
    </location>
</feature>
<reference evidence="4 5" key="1">
    <citation type="submission" date="2012-04" db="EMBL/GenBank/DDBJ databases">
        <title>The Genome Sequence of Afipia broomeae ATCC 49717.</title>
        <authorList>
            <consortium name="The Broad Institute Genome Sequencing Platform"/>
            <person name="Earl A."/>
            <person name="Ward D."/>
            <person name="Feldgarden M."/>
            <person name="Gevers D."/>
            <person name="Huys G."/>
            <person name="Walker B."/>
            <person name="Young S.K."/>
            <person name="Zeng Q."/>
            <person name="Gargeya S."/>
            <person name="Fitzgerald M."/>
            <person name="Haas B."/>
            <person name="Abouelleil A."/>
            <person name="Alvarado L."/>
            <person name="Arachchi H.M."/>
            <person name="Berlin A."/>
            <person name="Chapman S.B."/>
            <person name="Goldberg J."/>
            <person name="Griggs A."/>
            <person name="Gujja S."/>
            <person name="Hansen M."/>
            <person name="Howarth C."/>
            <person name="Imamovic A."/>
            <person name="Larimer J."/>
            <person name="McCowen C."/>
            <person name="Montmayeur A."/>
            <person name="Murphy C."/>
            <person name="Neiman D."/>
            <person name="Pearson M."/>
            <person name="Priest M."/>
            <person name="Roberts A."/>
            <person name="Saif S."/>
            <person name="Shea T."/>
            <person name="Sisk P."/>
            <person name="Sykes S."/>
            <person name="Wortman J."/>
            <person name="Nusbaum C."/>
            <person name="Birren B."/>
        </authorList>
    </citation>
    <scope>NUCLEOTIDE SEQUENCE [LARGE SCALE GENOMIC DNA]</scope>
    <source>
        <strain evidence="4 5">ATCC 49717</strain>
    </source>
</reference>
<dbReference type="GO" id="GO:0000150">
    <property type="term" value="F:DNA strand exchange activity"/>
    <property type="evidence" value="ECO:0007669"/>
    <property type="project" value="InterPro"/>
</dbReference>
<dbReference type="PANTHER" id="PTHR30461">
    <property type="entry name" value="DNA-INVERTASE FROM LAMBDOID PROPHAGE"/>
    <property type="match status" value="1"/>
</dbReference>
<dbReference type="SMART" id="SM00857">
    <property type="entry name" value="Resolvase"/>
    <property type="match status" value="1"/>
</dbReference>
<evidence type="ECO:0000313" key="4">
    <source>
        <dbReference type="EMBL" id="EKS34241.1"/>
    </source>
</evidence>
<evidence type="ECO:0000256" key="2">
    <source>
        <dbReference type="ARBA" id="ARBA00023172"/>
    </source>
</evidence>
<dbReference type="InterPro" id="IPR006119">
    <property type="entry name" value="Resolv_N"/>
</dbReference>
<keyword evidence="2" id="KW-0233">DNA recombination</keyword>
<dbReference type="HOGENOM" id="CLU_010686_0_1_5"/>
<gene>
    <name evidence="4" type="ORF">HMPREF9695_04151</name>
</gene>
<sequence length="229" mass="24829">MATKCVAYYRVSTMKQGTSGLGLEAQRFAVNSYLLSLGGEIVVEFTEIESGRKDDRPKLDQAIAAARLRRLPLLVAKVDRLTRSVSFLSRLLEAGVDVRFADLPQIEGPTGRFILQQMVAVAELEAGLISSRTKTALAAAKARGQRLGGFRGTRVSESARATSIQTRVENAKQRAFDLRAIIDQLDAAGIRSANALAKELTTLGIPTASGLPSWTATQVIRMQNILRSK</sequence>
<dbReference type="AlphaFoldDB" id="K8NYJ4"/>